<protein>
    <submittedName>
        <fullName evidence="1">Uncharacterized protein</fullName>
    </submittedName>
</protein>
<evidence type="ECO:0000313" key="2">
    <source>
        <dbReference type="Proteomes" id="UP000177725"/>
    </source>
</evidence>
<comment type="caution">
    <text evidence="1">The sequence shown here is derived from an EMBL/GenBank/DDBJ whole genome shotgun (WGS) entry which is preliminary data.</text>
</comment>
<reference evidence="1 2" key="1">
    <citation type="journal article" date="2016" name="Nat. Commun.">
        <title>Thousands of microbial genomes shed light on interconnected biogeochemical processes in an aquifer system.</title>
        <authorList>
            <person name="Anantharaman K."/>
            <person name="Brown C.T."/>
            <person name="Hug L.A."/>
            <person name="Sharon I."/>
            <person name="Castelle C.J."/>
            <person name="Probst A.J."/>
            <person name="Thomas B.C."/>
            <person name="Singh A."/>
            <person name="Wilkins M.J."/>
            <person name="Karaoz U."/>
            <person name="Brodie E.L."/>
            <person name="Williams K.H."/>
            <person name="Hubbard S.S."/>
            <person name="Banfield J.F."/>
        </authorList>
    </citation>
    <scope>NUCLEOTIDE SEQUENCE [LARGE SCALE GENOMIC DNA]</scope>
</reference>
<name>A0A1G2F7W4_9BACT</name>
<evidence type="ECO:0000313" key="1">
    <source>
        <dbReference type="EMBL" id="OGZ33862.1"/>
    </source>
</evidence>
<proteinExistence type="predicted"/>
<dbReference type="Proteomes" id="UP000177725">
    <property type="component" value="Unassembled WGS sequence"/>
</dbReference>
<dbReference type="AlphaFoldDB" id="A0A1G2F7W4"/>
<organism evidence="1 2">
    <name type="scientific">Candidatus Portnoybacteria bacterium RBG_13_41_18</name>
    <dbReference type="NCBI Taxonomy" id="1801991"/>
    <lineage>
        <taxon>Bacteria</taxon>
        <taxon>Candidatus Portnoyibacteriota</taxon>
    </lineage>
</organism>
<accession>A0A1G2F7W4</accession>
<gene>
    <name evidence="1" type="ORF">A2174_01805</name>
</gene>
<dbReference type="EMBL" id="MHMV01000037">
    <property type="protein sequence ID" value="OGZ33862.1"/>
    <property type="molecule type" value="Genomic_DNA"/>
</dbReference>
<sequence length="224" mass="26555">METQKRNIARGFRIKGCSINEIVKYTNFSKSSVSLWVRDVKLTKEQKRRLSEKGIKKETIEQRRATRLKNEDAKRQLIIDDAQKRIKKLSEKELWLIGTMLYWAEGGKTERGLVRFSNGDPEMIKFMMVFFRNICKVPEKKFRAYIHIHPYLDSKKAEKYWSYITKIPLANFFKTYQKPNRSSKNKRHTLPHGTLDIYICNTELFLKIFGWVKGIFKQTNPLPG</sequence>